<name>A0A818TTX6_9BILA</name>
<evidence type="ECO:0000313" key="2">
    <source>
        <dbReference type="EMBL" id="CAF4484408.1"/>
    </source>
</evidence>
<proteinExistence type="predicted"/>
<accession>A0A818TTX6</accession>
<evidence type="ECO:0000313" key="3">
    <source>
        <dbReference type="Proteomes" id="UP000663865"/>
    </source>
</evidence>
<dbReference type="Proteomes" id="UP000663838">
    <property type="component" value="Unassembled WGS sequence"/>
</dbReference>
<reference evidence="1" key="1">
    <citation type="submission" date="2021-02" db="EMBL/GenBank/DDBJ databases">
        <authorList>
            <person name="Nowell W R."/>
        </authorList>
    </citation>
    <scope>NUCLEOTIDE SEQUENCE</scope>
</reference>
<dbReference type="EMBL" id="CAJNYV010004720">
    <property type="protein sequence ID" value="CAF3688946.1"/>
    <property type="molecule type" value="Genomic_DNA"/>
</dbReference>
<protein>
    <submittedName>
        <fullName evidence="1">Uncharacterized protein</fullName>
    </submittedName>
</protein>
<organism evidence="1 3">
    <name type="scientific">Rotaria socialis</name>
    <dbReference type="NCBI Taxonomy" id="392032"/>
    <lineage>
        <taxon>Eukaryota</taxon>
        <taxon>Metazoa</taxon>
        <taxon>Spiralia</taxon>
        <taxon>Gnathifera</taxon>
        <taxon>Rotifera</taxon>
        <taxon>Eurotatoria</taxon>
        <taxon>Bdelloidea</taxon>
        <taxon>Philodinida</taxon>
        <taxon>Philodinidae</taxon>
        <taxon>Rotaria</taxon>
    </lineage>
</organism>
<evidence type="ECO:0000313" key="1">
    <source>
        <dbReference type="EMBL" id="CAF3688946.1"/>
    </source>
</evidence>
<dbReference type="AlphaFoldDB" id="A0A818TTX6"/>
<sequence length="104" mass="11642">MGTSSSSSSIHHKEQSNIDAHEQFHFRFTDCSCKCDANKRRVGDIYEQNDSPQAAFLTALITQISRPQYDINCNCDCGEGVKFGFLFGNTSSNTQEQTINDHSQ</sequence>
<comment type="caution">
    <text evidence="1">The sequence shown here is derived from an EMBL/GenBank/DDBJ whole genome shotgun (WGS) entry which is preliminary data.</text>
</comment>
<gene>
    <name evidence="1" type="ORF">KIK155_LOCUS25854</name>
    <name evidence="2" type="ORF">TOA249_LOCUS2091</name>
</gene>
<dbReference type="Proteomes" id="UP000663865">
    <property type="component" value="Unassembled WGS sequence"/>
</dbReference>
<dbReference type="EMBL" id="CAJOBS010000064">
    <property type="protein sequence ID" value="CAF4484408.1"/>
    <property type="molecule type" value="Genomic_DNA"/>
</dbReference>